<dbReference type="InterPro" id="IPR008920">
    <property type="entry name" value="TF_FadR/GntR_C"/>
</dbReference>
<evidence type="ECO:0000256" key="2">
    <source>
        <dbReference type="ARBA" id="ARBA00023125"/>
    </source>
</evidence>
<evidence type="ECO:0000313" key="5">
    <source>
        <dbReference type="EMBL" id="QFJ55146.1"/>
    </source>
</evidence>
<sequence length="226" mass="26278">MKKIERFSSETAREYALRAITENITSIDLEPGQAISENEVAAFLGVSRTPVREAIQELHKASLIEIYPQRGSYVSLINSQFVEEAVFLRKILDTAVIEEACELATEEDIRQMADNVALQEFYLEKDNTAKIFELDNEFHRMIYVAAKKETLHTMRRTIMIHFDRVRTLSMLTVKDKKIVGDHRLMLEAIQEKDKVKATEIVEKHLNRYRVDQEELMKSCAQYFETT</sequence>
<feature type="domain" description="HTH gntR-type" evidence="4">
    <location>
        <begin position="10"/>
        <end position="77"/>
    </location>
</feature>
<dbReference type="Pfam" id="PF00392">
    <property type="entry name" value="GntR"/>
    <property type="match status" value="1"/>
</dbReference>
<evidence type="ECO:0000313" key="6">
    <source>
        <dbReference type="Proteomes" id="UP000327030"/>
    </source>
</evidence>
<dbReference type="RefSeq" id="WP_151623662.1">
    <property type="nucleotide sequence ID" value="NZ_CP043028.1"/>
</dbReference>
<dbReference type="Proteomes" id="UP000327030">
    <property type="component" value="Chromosome 1"/>
</dbReference>
<dbReference type="CDD" id="cd07377">
    <property type="entry name" value="WHTH_GntR"/>
    <property type="match status" value="1"/>
</dbReference>
<dbReference type="InterPro" id="IPR011711">
    <property type="entry name" value="GntR_C"/>
</dbReference>
<dbReference type="SUPFAM" id="SSF48008">
    <property type="entry name" value="GntR ligand-binding domain-like"/>
    <property type="match status" value="1"/>
</dbReference>
<dbReference type="SMART" id="SM00895">
    <property type="entry name" value="FCD"/>
    <property type="match status" value="1"/>
</dbReference>
<accession>A0A5P6VRA3</accession>
<dbReference type="Pfam" id="PF07729">
    <property type="entry name" value="FCD"/>
    <property type="match status" value="1"/>
</dbReference>
<proteinExistence type="predicted"/>
<gene>
    <name evidence="5" type="ORF">FXF36_09855</name>
</gene>
<dbReference type="EMBL" id="CP043028">
    <property type="protein sequence ID" value="QFJ55146.1"/>
    <property type="molecule type" value="Genomic_DNA"/>
</dbReference>
<dbReference type="KEGG" id="pxv:FXF36_09855"/>
<name>A0A5P6VRA3_PSEXY</name>
<reference evidence="6" key="1">
    <citation type="submission" date="2019-08" db="EMBL/GenBank/DDBJ databases">
        <title>Complete Genome Sequence of the Polysaccharide-Degrading Rumen Bacterium Pseudobutyrivibrio xylanivorans MA3014.</title>
        <authorList>
            <person name="Palevich N."/>
            <person name="Maclean P.H."/>
            <person name="Kelly W.J."/>
            <person name="Leahy S.C."/>
            <person name="Rakonjac J."/>
            <person name="Attwood G.T."/>
        </authorList>
    </citation>
    <scope>NUCLEOTIDE SEQUENCE [LARGE SCALE GENOMIC DNA]</scope>
    <source>
        <strain evidence="6">MA3014</strain>
    </source>
</reference>
<dbReference type="Gene3D" id="1.10.10.10">
    <property type="entry name" value="Winged helix-like DNA-binding domain superfamily/Winged helix DNA-binding domain"/>
    <property type="match status" value="1"/>
</dbReference>
<dbReference type="OrthoDB" id="368823at2"/>
<dbReference type="PROSITE" id="PS50949">
    <property type="entry name" value="HTH_GNTR"/>
    <property type="match status" value="1"/>
</dbReference>
<evidence type="ECO:0000256" key="1">
    <source>
        <dbReference type="ARBA" id="ARBA00023015"/>
    </source>
</evidence>
<dbReference type="InterPro" id="IPR036390">
    <property type="entry name" value="WH_DNA-bd_sf"/>
</dbReference>
<dbReference type="SUPFAM" id="SSF46785">
    <property type="entry name" value="Winged helix' DNA-binding domain"/>
    <property type="match status" value="1"/>
</dbReference>
<dbReference type="SMART" id="SM00345">
    <property type="entry name" value="HTH_GNTR"/>
    <property type="match status" value="1"/>
</dbReference>
<organism evidence="5 6">
    <name type="scientific">Pseudobutyrivibrio xylanivorans</name>
    <dbReference type="NCBI Taxonomy" id="185007"/>
    <lineage>
        <taxon>Bacteria</taxon>
        <taxon>Bacillati</taxon>
        <taxon>Bacillota</taxon>
        <taxon>Clostridia</taxon>
        <taxon>Lachnospirales</taxon>
        <taxon>Lachnospiraceae</taxon>
        <taxon>Pseudobutyrivibrio</taxon>
    </lineage>
</organism>
<dbReference type="GO" id="GO:0003700">
    <property type="term" value="F:DNA-binding transcription factor activity"/>
    <property type="evidence" value="ECO:0007669"/>
    <property type="project" value="InterPro"/>
</dbReference>
<dbReference type="PANTHER" id="PTHR43537:SF5">
    <property type="entry name" value="UXU OPERON TRANSCRIPTIONAL REGULATOR"/>
    <property type="match status" value="1"/>
</dbReference>
<dbReference type="Gene3D" id="1.20.120.530">
    <property type="entry name" value="GntR ligand-binding domain-like"/>
    <property type="match status" value="1"/>
</dbReference>
<dbReference type="GO" id="GO:0003677">
    <property type="term" value="F:DNA binding"/>
    <property type="evidence" value="ECO:0007669"/>
    <property type="project" value="UniProtKB-KW"/>
</dbReference>
<protein>
    <submittedName>
        <fullName evidence="5">GntR family transcriptional regulator</fullName>
    </submittedName>
</protein>
<dbReference type="PANTHER" id="PTHR43537">
    <property type="entry name" value="TRANSCRIPTIONAL REGULATOR, GNTR FAMILY"/>
    <property type="match status" value="1"/>
</dbReference>
<evidence type="ECO:0000259" key="4">
    <source>
        <dbReference type="PROSITE" id="PS50949"/>
    </source>
</evidence>
<evidence type="ECO:0000256" key="3">
    <source>
        <dbReference type="ARBA" id="ARBA00023163"/>
    </source>
</evidence>
<keyword evidence="2" id="KW-0238">DNA-binding</keyword>
<dbReference type="AlphaFoldDB" id="A0A5P6VRA3"/>
<keyword evidence="1" id="KW-0805">Transcription regulation</keyword>
<dbReference type="InterPro" id="IPR000524">
    <property type="entry name" value="Tscrpt_reg_HTH_GntR"/>
</dbReference>
<keyword evidence="3" id="KW-0804">Transcription</keyword>
<dbReference type="InterPro" id="IPR036388">
    <property type="entry name" value="WH-like_DNA-bd_sf"/>
</dbReference>